<comment type="caution">
    <text evidence="5">The sequence shown here is derived from an EMBL/GenBank/DDBJ whole genome shotgun (WGS) entry which is preliminary data.</text>
</comment>
<feature type="region of interest" description="Disordered" evidence="2">
    <location>
        <begin position="59"/>
        <end position="95"/>
    </location>
</feature>
<keyword evidence="5" id="KW-0808">Transferase</keyword>
<dbReference type="OMA" id="ERVDLWQ"/>
<reference evidence="6" key="1">
    <citation type="journal article" date="2019" name="Nat. Commun.">
        <title>Expansion of phycobilisome linker gene families in mesophilic red algae.</title>
        <authorList>
            <person name="Lee J."/>
            <person name="Kim D."/>
            <person name="Bhattacharya D."/>
            <person name="Yoon H.S."/>
        </authorList>
    </citation>
    <scope>NUCLEOTIDE SEQUENCE [LARGE SCALE GENOMIC DNA]</scope>
    <source>
        <strain evidence="6">CCMP 1328</strain>
    </source>
</reference>
<dbReference type="PANTHER" id="PTHR45947">
    <property type="entry name" value="SULFOQUINOVOSYL TRANSFERASE SQD2"/>
    <property type="match status" value="1"/>
</dbReference>
<dbReference type="InterPro" id="IPR001296">
    <property type="entry name" value="Glyco_trans_1"/>
</dbReference>
<dbReference type="Gene3D" id="3.40.50.2000">
    <property type="entry name" value="Glycogen Phosphorylase B"/>
    <property type="match status" value="2"/>
</dbReference>
<name>A0A5J4Z8G3_PORPP</name>
<keyword evidence="1" id="KW-0328">Glycosyltransferase</keyword>
<protein>
    <submittedName>
        <fullName evidence="5">Sulfoquinovosyl transferase SQD2</fullName>
    </submittedName>
</protein>
<feature type="domain" description="Glycosyltransferase subfamily 4-like N-terminal" evidence="4">
    <location>
        <begin position="126"/>
        <end position="291"/>
    </location>
</feature>
<evidence type="ECO:0000256" key="1">
    <source>
        <dbReference type="ARBA" id="ARBA00022676"/>
    </source>
</evidence>
<dbReference type="CDD" id="cd03814">
    <property type="entry name" value="GT4-like"/>
    <property type="match status" value="1"/>
</dbReference>
<dbReference type="Pfam" id="PF13439">
    <property type="entry name" value="Glyco_transf_4"/>
    <property type="match status" value="1"/>
</dbReference>
<proteinExistence type="predicted"/>
<sequence length="532" mass="59740">MDSHGARACGVAPAMFAVNHAPGVRRLDARTERAHRAVCYSPPCRRLRAVRRPTKVVVASAPMPDLSSPEQQEQEQRSAHGTPGQSSSSGRNYTKYMGSEPELELNFQPRRKIAIVVEPTPFTHVSGYSNRFKTLLKWLNQAGDEVLVITPDNSPDAPSEFEGAKIINVRGFRFPLYKHITLSFGFRGVYAALKAFQPDVLHVSTPGFMVFTTMLYARLLRVPMLFSYHTHLPVYARAYGLAFFEKLAWWFIRFVHNRADATLATSPQLCNELLANGVERVGLWRKGVDTDVFNPQYRSSDMRMRMSGGHPDAPLLVYVGRLGAEKNLPFIKHVLNAIPNTRLALVGNGPVRDELEKATFAEHRGSVVFMGQMSGVELSQAFASADLFVMPSESETLGFVVMESMASGVPVVGARAGGVPDLISHGQNGLLFEPGNAQDAIACVRSLLENKEKRDVMALEARKEAERWNWQAATAVTRNLHYRRAMSNFRFRMFWGLGRPRSLTWLRWFRRRLAALFLWVRLRLGLARAIRV</sequence>
<dbReference type="OrthoDB" id="443318at2759"/>
<dbReference type="PANTHER" id="PTHR45947:SF3">
    <property type="entry name" value="SULFOQUINOVOSYL TRANSFERASE SQD2"/>
    <property type="match status" value="1"/>
</dbReference>
<feature type="compositionally biased region" description="Polar residues" evidence="2">
    <location>
        <begin position="83"/>
        <end position="92"/>
    </location>
</feature>
<dbReference type="InterPro" id="IPR050194">
    <property type="entry name" value="Glycosyltransferase_grp1"/>
</dbReference>
<dbReference type="EMBL" id="VRMN01000001">
    <property type="protein sequence ID" value="KAA8498997.1"/>
    <property type="molecule type" value="Genomic_DNA"/>
</dbReference>
<dbReference type="AlphaFoldDB" id="A0A5J4Z8G3"/>
<evidence type="ECO:0000256" key="2">
    <source>
        <dbReference type="SAM" id="MobiDB-lite"/>
    </source>
</evidence>
<accession>A0A5J4Z8G3</accession>
<gene>
    <name evidence="5" type="ORF">FVE85_6582</name>
</gene>
<evidence type="ECO:0000313" key="6">
    <source>
        <dbReference type="Proteomes" id="UP000324585"/>
    </source>
</evidence>
<dbReference type="GO" id="GO:0016757">
    <property type="term" value="F:glycosyltransferase activity"/>
    <property type="evidence" value="ECO:0007669"/>
    <property type="project" value="UniProtKB-KW"/>
</dbReference>
<dbReference type="Pfam" id="PF00534">
    <property type="entry name" value="Glycos_transf_1"/>
    <property type="match status" value="1"/>
</dbReference>
<organism evidence="5 6">
    <name type="scientific">Porphyridium purpureum</name>
    <name type="common">Red alga</name>
    <name type="synonym">Porphyridium cruentum</name>
    <dbReference type="NCBI Taxonomy" id="35688"/>
    <lineage>
        <taxon>Eukaryota</taxon>
        <taxon>Rhodophyta</taxon>
        <taxon>Bangiophyceae</taxon>
        <taxon>Porphyridiales</taxon>
        <taxon>Porphyridiaceae</taxon>
        <taxon>Porphyridium</taxon>
    </lineage>
</organism>
<evidence type="ECO:0000259" key="4">
    <source>
        <dbReference type="Pfam" id="PF13439"/>
    </source>
</evidence>
<feature type="domain" description="Glycosyl transferase family 1" evidence="3">
    <location>
        <begin position="311"/>
        <end position="463"/>
    </location>
</feature>
<dbReference type="InterPro" id="IPR028098">
    <property type="entry name" value="Glyco_trans_4-like_N"/>
</dbReference>
<keyword evidence="6" id="KW-1185">Reference proteome</keyword>
<dbReference type="SUPFAM" id="SSF53756">
    <property type="entry name" value="UDP-Glycosyltransferase/glycogen phosphorylase"/>
    <property type="match status" value="1"/>
</dbReference>
<evidence type="ECO:0000259" key="3">
    <source>
        <dbReference type="Pfam" id="PF00534"/>
    </source>
</evidence>
<evidence type="ECO:0000313" key="5">
    <source>
        <dbReference type="EMBL" id="KAA8498997.1"/>
    </source>
</evidence>
<dbReference type="Proteomes" id="UP000324585">
    <property type="component" value="Unassembled WGS sequence"/>
</dbReference>